<comment type="caution">
    <text evidence="1">The sequence shown here is derived from an EMBL/GenBank/DDBJ whole genome shotgun (WGS) entry which is preliminary data.</text>
</comment>
<dbReference type="EMBL" id="CM056741">
    <property type="protein sequence ID" value="KAJ8682375.1"/>
    <property type="molecule type" value="Genomic_DNA"/>
</dbReference>
<dbReference type="Proteomes" id="UP001239111">
    <property type="component" value="Chromosome 1"/>
</dbReference>
<protein>
    <submittedName>
        <fullName evidence="1">Uncharacterized protein</fullName>
    </submittedName>
</protein>
<evidence type="ECO:0000313" key="2">
    <source>
        <dbReference type="Proteomes" id="UP001239111"/>
    </source>
</evidence>
<accession>A0ACC2PFL5</accession>
<proteinExistence type="predicted"/>
<reference evidence="1" key="1">
    <citation type="submission" date="2023-04" db="EMBL/GenBank/DDBJ databases">
        <title>A chromosome-level genome assembly of the parasitoid wasp Eretmocerus hayati.</title>
        <authorList>
            <person name="Zhong Y."/>
            <person name="Liu S."/>
            <person name="Liu Y."/>
        </authorList>
    </citation>
    <scope>NUCLEOTIDE SEQUENCE</scope>
    <source>
        <strain evidence="1">ZJU_SS_LIU_2023</strain>
    </source>
</reference>
<sequence length="114" mass="13094">MIVFFWNSAARPKNLYSGQVDTRSIMNRQENQFVDRLNELRRGRVQGSYSGQAVLARMYSNNPCQRPLIRCHQVILEQGQIADLKLVVRLQPLGSFLQLREVLAPPPLPEVIPH</sequence>
<gene>
    <name evidence="1" type="ORF">QAD02_018167</name>
</gene>
<keyword evidence="2" id="KW-1185">Reference proteome</keyword>
<evidence type="ECO:0000313" key="1">
    <source>
        <dbReference type="EMBL" id="KAJ8682375.1"/>
    </source>
</evidence>
<name>A0ACC2PFL5_9HYME</name>
<organism evidence="1 2">
    <name type="scientific">Eretmocerus hayati</name>
    <dbReference type="NCBI Taxonomy" id="131215"/>
    <lineage>
        <taxon>Eukaryota</taxon>
        <taxon>Metazoa</taxon>
        <taxon>Ecdysozoa</taxon>
        <taxon>Arthropoda</taxon>
        <taxon>Hexapoda</taxon>
        <taxon>Insecta</taxon>
        <taxon>Pterygota</taxon>
        <taxon>Neoptera</taxon>
        <taxon>Endopterygota</taxon>
        <taxon>Hymenoptera</taxon>
        <taxon>Apocrita</taxon>
        <taxon>Proctotrupomorpha</taxon>
        <taxon>Chalcidoidea</taxon>
        <taxon>Aphelinidae</taxon>
        <taxon>Aphelininae</taxon>
        <taxon>Eretmocerus</taxon>
    </lineage>
</organism>